<protein>
    <recommendedName>
        <fullName evidence="3">DUF2336 domain-containing protein</fullName>
    </recommendedName>
</protein>
<accession>A0A4R6FZF0</accession>
<dbReference type="Proteomes" id="UP000295493">
    <property type="component" value="Unassembled WGS sequence"/>
</dbReference>
<dbReference type="AlphaFoldDB" id="A0A4R6FZF0"/>
<organism evidence="1 2">
    <name type="scientific">Stakelama pacifica</name>
    <dbReference type="NCBI Taxonomy" id="517720"/>
    <lineage>
        <taxon>Bacteria</taxon>
        <taxon>Pseudomonadati</taxon>
        <taxon>Pseudomonadota</taxon>
        <taxon>Alphaproteobacteria</taxon>
        <taxon>Sphingomonadales</taxon>
        <taxon>Sphingomonadaceae</taxon>
        <taxon>Stakelama</taxon>
    </lineage>
</organism>
<evidence type="ECO:0000313" key="2">
    <source>
        <dbReference type="Proteomes" id="UP000295493"/>
    </source>
</evidence>
<reference evidence="1 2" key="1">
    <citation type="submission" date="2019-03" db="EMBL/GenBank/DDBJ databases">
        <title>Genomic Encyclopedia of Type Strains, Phase IV (KMG-IV): sequencing the most valuable type-strain genomes for metagenomic binning, comparative biology and taxonomic classification.</title>
        <authorList>
            <person name="Goeker M."/>
        </authorList>
    </citation>
    <scope>NUCLEOTIDE SEQUENCE [LARGE SCALE GENOMIC DNA]</scope>
    <source>
        <strain evidence="1 2">DSM 25059</strain>
    </source>
</reference>
<evidence type="ECO:0008006" key="3">
    <source>
        <dbReference type="Google" id="ProtNLM"/>
    </source>
</evidence>
<evidence type="ECO:0000313" key="1">
    <source>
        <dbReference type="EMBL" id="TDN86525.1"/>
    </source>
</evidence>
<name>A0A4R6FZF0_9SPHN</name>
<keyword evidence="2" id="KW-1185">Reference proteome</keyword>
<sequence length="370" mass="40644">MSATHDDSNNEHPDTGSDLIAIAIASDLRDRARAADRIADLMLDDLHRLDDRARFSVRSRIDAIITALQSDLRRHAVRALSAGGDAELAERMNKAPDLAGRLRRSRALRNSGLLEDVLDCTRLDLLAAKLPPQALTHPEDVGLTARLARSDDHSVAACAVAMLASEGRRRASLDKDRLSGSDLRGEQYRSLVWLIAAALRRSAGIVPDRRMMALDRALIDAARRSLAAYDEGERLEASAMRLARVIDFGADDLAPLLEAALGERRIVLFTALFAHGLGVGYETVRELLLADRPERFWIALRALGLPRDALTRIASAVGEAKGGNEVEALADRIDDVNGLDRERAMSLFLPAQLDDQYRAALTIMKEEWPE</sequence>
<comment type="caution">
    <text evidence="1">The sequence shown here is derived from an EMBL/GenBank/DDBJ whole genome shotgun (WGS) entry which is preliminary data.</text>
</comment>
<dbReference type="EMBL" id="SNWD01000001">
    <property type="protein sequence ID" value="TDN86525.1"/>
    <property type="molecule type" value="Genomic_DNA"/>
</dbReference>
<dbReference type="OrthoDB" id="8194627at2"/>
<gene>
    <name evidence="1" type="ORF">EV664_10196</name>
</gene>
<proteinExistence type="predicted"/>
<dbReference type="RefSeq" id="WP_133493742.1">
    <property type="nucleotide sequence ID" value="NZ_BMLU01000001.1"/>
</dbReference>